<dbReference type="Gene3D" id="1.10.490.10">
    <property type="entry name" value="Globins"/>
    <property type="match status" value="1"/>
</dbReference>
<dbReference type="Pfam" id="PF01152">
    <property type="entry name" value="Bac_globin"/>
    <property type="match status" value="1"/>
</dbReference>
<keyword evidence="2 5" id="KW-0349">Heme</keyword>
<dbReference type="InterPro" id="IPR012292">
    <property type="entry name" value="Globin/Proto"/>
</dbReference>
<comment type="caution">
    <text evidence="6">The sequence shown here is derived from an EMBL/GenBank/DDBJ whole genome shotgun (WGS) entry which is preliminary data.</text>
</comment>
<dbReference type="Proteomes" id="UP000309389">
    <property type="component" value="Unassembled WGS sequence"/>
</dbReference>
<dbReference type="EMBL" id="SSHH01000001">
    <property type="protein sequence ID" value="TIX51638.1"/>
    <property type="molecule type" value="Genomic_DNA"/>
</dbReference>
<organism evidence="6 7">
    <name type="scientific">Alteraurantiacibacter aquimixticola</name>
    <dbReference type="NCBI Taxonomy" id="2489173"/>
    <lineage>
        <taxon>Bacteria</taxon>
        <taxon>Pseudomonadati</taxon>
        <taxon>Pseudomonadota</taxon>
        <taxon>Alphaproteobacteria</taxon>
        <taxon>Sphingomonadales</taxon>
        <taxon>Erythrobacteraceae</taxon>
        <taxon>Alteraurantiacibacter</taxon>
    </lineage>
</organism>
<evidence type="ECO:0000256" key="2">
    <source>
        <dbReference type="ARBA" id="ARBA00022617"/>
    </source>
</evidence>
<dbReference type="SUPFAM" id="SSF46458">
    <property type="entry name" value="Globin-like"/>
    <property type="match status" value="1"/>
</dbReference>
<keyword evidence="4 5" id="KW-0408">Iron</keyword>
<feature type="binding site" description="distal binding residue" evidence="5">
    <location>
        <position position="43"/>
    </location>
    <ligand>
        <name>heme</name>
        <dbReference type="ChEBI" id="CHEBI:30413"/>
    </ligand>
    <ligandPart>
        <name>Fe</name>
        <dbReference type="ChEBI" id="CHEBI:18248"/>
    </ligandPart>
</feature>
<accession>A0A4T3F3A4</accession>
<dbReference type="InterPro" id="IPR001486">
    <property type="entry name" value="Hemoglobin_trunc"/>
</dbReference>
<evidence type="ECO:0000256" key="3">
    <source>
        <dbReference type="ARBA" id="ARBA00022723"/>
    </source>
</evidence>
<dbReference type="GO" id="GO:0046872">
    <property type="term" value="F:metal ion binding"/>
    <property type="evidence" value="ECO:0007669"/>
    <property type="project" value="UniProtKB-KW"/>
</dbReference>
<evidence type="ECO:0000256" key="4">
    <source>
        <dbReference type="ARBA" id="ARBA00023004"/>
    </source>
</evidence>
<dbReference type="AlphaFoldDB" id="A0A4T3F3A4"/>
<dbReference type="GO" id="GO:0019825">
    <property type="term" value="F:oxygen binding"/>
    <property type="evidence" value="ECO:0007669"/>
    <property type="project" value="InterPro"/>
</dbReference>
<evidence type="ECO:0000256" key="5">
    <source>
        <dbReference type="PIRSR" id="PIRSR601486-1"/>
    </source>
</evidence>
<evidence type="ECO:0000313" key="6">
    <source>
        <dbReference type="EMBL" id="TIX51638.1"/>
    </source>
</evidence>
<name>A0A4T3F3A4_9SPHN</name>
<proteinExistence type="predicted"/>
<reference evidence="6 7" key="1">
    <citation type="submission" date="2019-04" db="EMBL/GenBank/DDBJ databases">
        <title>Altererythrobacter aquimixticola sp. nov., isolated from sediment of junction between the ocean and a freshwater spring.</title>
        <authorList>
            <person name="Yoon J.-H."/>
        </authorList>
    </citation>
    <scope>NUCLEOTIDE SEQUENCE [LARGE SCALE GENOMIC DNA]</scope>
    <source>
        <strain evidence="6 7">SSKS-13</strain>
    </source>
</reference>
<dbReference type="RefSeq" id="WP_136692424.1">
    <property type="nucleotide sequence ID" value="NZ_SSHH01000001.1"/>
</dbReference>
<gene>
    <name evidence="6" type="ORF">E5222_04075</name>
</gene>
<dbReference type="InterPro" id="IPR009050">
    <property type="entry name" value="Globin-like_sf"/>
</dbReference>
<dbReference type="OrthoDB" id="25954at2"/>
<keyword evidence="7" id="KW-1185">Reference proteome</keyword>
<keyword evidence="3 5" id="KW-0479">Metal-binding</keyword>
<evidence type="ECO:0000313" key="7">
    <source>
        <dbReference type="Proteomes" id="UP000309389"/>
    </source>
</evidence>
<dbReference type="CDD" id="cd08916">
    <property type="entry name" value="TrHb3_P"/>
    <property type="match status" value="1"/>
</dbReference>
<protein>
    <submittedName>
        <fullName evidence="6">Group III truncated hemoglobin</fullName>
    </submittedName>
</protein>
<sequence>MTTDALDSEARISAMVRRFYELALSDDLLGPMFRAEIADFEEHFTIVDDFWSHALLGTDRYQRGTAYSHHVHLKVEEAHFTRWLAAFEQAAEEMLPPELAEKALKRARHMTQSFRYGLLPLGQPHGVQPA</sequence>
<evidence type="ECO:0000256" key="1">
    <source>
        <dbReference type="ARBA" id="ARBA00022448"/>
    </source>
</evidence>
<keyword evidence="1" id="KW-0813">Transport</keyword>
<dbReference type="GO" id="GO:0020037">
    <property type="term" value="F:heme binding"/>
    <property type="evidence" value="ECO:0007669"/>
    <property type="project" value="InterPro"/>
</dbReference>